<keyword evidence="3" id="KW-1185">Reference proteome</keyword>
<feature type="compositionally biased region" description="Acidic residues" evidence="1">
    <location>
        <begin position="273"/>
        <end position="288"/>
    </location>
</feature>
<evidence type="ECO:0000313" key="3">
    <source>
        <dbReference type="Proteomes" id="UP001190700"/>
    </source>
</evidence>
<gene>
    <name evidence="2" type="ORF">CYMTET_8742</name>
</gene>
<feature type="region of interest" description="Disordered" evidence="1">
    <location>
        <begin position="249"/>
        <end position="324"/>
    </location>
</feature>
<comment type="caution">
    <text evidence="2">The sequence shown here is derived from an EMBL/GenBank/DDBJ whole genome shotgun (WGS) entry which is preliminary data.</text>
</comment>
<evidence type="ECO:0000313" key="2">
    <source>
        <dbReference type="EMBL" id="KAK3283569.1"/>
    </source>
</evidence>
<sequence length="324" mass="34112">MLYAEQLQCAAEEGDSDRFDALCFLVGGEPEMCAEVSAYSFGVTAGGAPSALGKYAAYCQPVDTSMGGFHIGGASDDVPSFATVKVDGVHVDTTGPPPPPPLSYDGTDGDADDHVYPAADSVNFDNQTFADNIARGPLVFPQGELHLQNAWMIGDNDVDNGETLSDEEDDNEAVSDAPRSVVPRRALFCLCATAAPLAGQAFGGALKDPFGGMPGDTGADAVLAAITPQRQTRYRQEKQGFYRYRVVPLPPALQDPDPPVLDSPPYSPPSYTFDDEDETSADDFDIEDPSISPTSDVPAAPPLPFGCPMDMLRAGPTTPPPESG</sequence>
<organism evidence="2 3">
    <name type="scientific">Cymbomonas tetramitiformis</name>
    <dbReference type="NCBI Taxonomy" id="36881"/>
    <lineage>
        <taxon>Eukaryota</taxon>
        <taxon>Viridiplantae</taxon>
        <taxon>Chlorophyta</taxon>
        <taxon>Pyramimonadophyceae</taxon>
        <taxon>Pyramimonadales</taxon>
        <taxon>Pyramimonadaceae</taxon>
        <taxon>Cymbomonas</taxon>
    </lineage>
</organism>
<evidence type="ECO:0000256" key="1">
    <source>
        <dbReference type="SAM" id="MobiDB-lite"/>
    </source>
</evidence>
<proteinExistence type="predicted"/>
<dbReference type="EMBL" id="LGRX02002713">
    <property type="protein sequence ID" value="KAK3283569.1"/>
    <property type="molecule type" value="Genomic_DNA"/>
</dbReference>
<name>A0AAE0GSE8_9CHLO</name>
<reference evidence="2 3" key="1">
    <citation type="journal article" date="2015" name="Genome Biol. Evol.">
        <title>Comparative Genomics of a Bacterivorous Green Alga Reveals Evolutionary Causalities and Consequences of Phago-Mixotrophic Mode of Nutrition.</title>
        <authorList>
            <person name="Burns J.A."/>
            <person name="Paasch A."/>
            <person name="Narechania A."/>
            <person name="Kim E."/>
        </authorList>
    </citation>
    <scope>NUCLEOTIDE SEQUENCE [LARGE SCALE GENOMIC DNA]</scope>
    <source>
        <strain evidence="2 3">PLY_AMNH</strain>
    </source>
</reference>
<dbReference type="Proteomes" id="UP001190700">
    <property type="component" value="Unassembled WGS sequence"/>
</dbReference>
<dbReference type="AlphaFoldDB" id="A0AAE0GSE8"/>
<accession>A0AAE0GSE8</accession>
<protein>
    <submittedName>
        <fullName evidence="2">Uncharacterized protein</fullName>
    </submittedName>
</protein>
<feature type="compositionally biased region" description="Pro residues" evidence="1">
    <location>
        <begin position="249"/>
        <end position="268"/>
    </location>
</feature>